<dbReference type="RefSeq" id="WP_078501127.1">
    <property type="nucleotide sequence ID" value="NZ_MSZX01000008.1"/>
</dbReference>
<dbReference type="STRING" id="1324314.BVG16_20925"/>
<sequence>MNATILNAKMEHHADSGYVGQVQFTLESHKSTYEITFFSKKGRDWDYSLSFTKESGSEEELLAADALIEEDDELFDQLLDAVEAHMNK</sequence>
<name>A0A1T2X7H9_9BACL</name>
<accession>A0A1T2X7H9</accession>
<evidence type="ECO:0000313" key="1">
    <source>
        <dbReference type="EMBL" id="OPA75792.1"/>
    </source>
</evidence>
<gene>
    <name evidence="1" type="ORF">BVG16_20925</name>
</gene>
<keyword evidence="2" id="KW-1185">Reference proteome</keyword>
<dbReference type="EMBL" id="MSZX01000008">
    <property type="protein sequence ID" value="OPA75792.1"/>
    <property type="molecule type" value="Genomic_DNA"/>
</dbReference>
<reference evidence="1 2" key="1">
    <citation type="submission" date="2017-01" db="EMBL/GenBank/DDBJ databases">
        <title>Genome analysis of Paenibacillus selenitrireducens ES3-24.</title>
        <authorList>
            <person name="Xu D."/>
            <person name="Yao R."/>
            <person name="Zheng S."/>
        </authorList>
    </citation>
    <scope>NUCLEOTIDE SEQUENCE [LARGE SCALE GENOMIC DNA]</scope>
    <source>
        <strain evidence="1 2">ES3-24</strain>
    </source>
</reference>
<dbReference type="AlphaFoldDB" id="A0A1T2X7H9"/>
<proteinExistence type="predicted"/>
<comment type="caution">
    <text evidence="1">The sequence shown here is derived from an EMBL/GenBank/DDBJ whole genome shotgun (WGS) entry which is preliminary data.</text>
</comment>
<dbReference type="OrthoDB" id="2665115at2"/>
<evidence type="ECO:0000313" key="2">
    <source>
        <dbReference type="Proteomes" id="UP000190188"/>
    </source>
</evidence>
<organism evidence="1 2">
    <name type="scientific">Paenibacillus selenitireducens</name>
    <dbReference type="NCBI Taxonomy" id="1324314"/>
    <lineage>
        <taxon>Bacteria</taxon>
        <taxon>Bacillati</taxon>
        <taxon>Bacillota</taxon>
        <taxon>Bacilli</taxon>
        <taxon>Bacillales</taxon>
        <taxon>Paenibacillaceae</taxon>
        <taxon>Paenibacillus</taxon>
    </lineage>
</organism>
<protein>
    <submittedName>
        <fullName evidence="1">Uncharacterized protein</fullName>
    </submittedName>
</protein>
<dbReference type="Proteomes" id="UP000190188">
    <property type="component" value="Unassembled WGS sequence"/>
</dbReference>